<organism evidence="1 2">
    <name type="scientific">Rickenella mellea</name>
    <dbReference type="NCBI Taxonomy" id="50990"/>
    <lineage>
        <taxon>Eukaryota</taxon>
        <taxon>Fungi</taxon>
        <taxon>Dikarya</taxon>
        <taxon>Basidiomycota</taxon>
        <taxon>Agaricomycotina</taxon>
        <taxon>Agaricomycetes</taxon>
        <taxon>Hymenochaetales</taxon>
        <taxon>Rickenellaceae</taxon>
        <taxon>Rickenella</taxon>
    </lineage>
</organism>
<accession>A0A4Y7Q5F3</accession>
<evidence type="ECO:0000313" key="2">
    <source>
        <dbReference type="Proteomes" id="UP000294933"/>
    </source>
</evidence>
<keyword evidence="2" id="KW-1185">Reference proteome</keyword>
<protein>
    <submittedName>
        <fullName evidence="1">Uncharacterized protein</fullName>
    </submittedName>
</protein>
<proteinExistence type="predicted"/>
<dbReference type="AlphaFoldDB" id="A0A4Y7Q5F3"/>
<dbReference type="Proteomes" id="UP000294933">
    <property type="component" value="Unassembled WGS sequence"/>
</dbReference>
<name>A0A4Y7Q5F3_9AGAM</name>
<evidence type="ECO:0000313" key="1">
    <source>
        <dbReference type="EMBL" id="TDL22541.1"/>
    </source>
</evidence>
<dbReference type="STRING" id="50990.A0A4Y7Q5F3"/>
<dbReference type="OrthoDB" id="10589696at2759"/>
<dbReference type="EMBL" id="ML170174">
    <property type="protein sequence ID" value="TDL22541.1"/>
    <property type="molecule type" value="Genomic_DNA"/>
</dbReference>
<dbReference type="VEuPathDB" id="FungiDB:BD410DRAFT_839619"/>
<gene>
    <name evidence="1" type="ORF">BD410DRAFT_839619</name>
</gene>
<reference evidence="1 2" key="1">
    <citation type="submission" date="2018-06" db="EMBL/GenBank/DDBJ databases">
        <title>A transcriptomic atlas of mushroom development highlights an independent origin of complex multicellularity.</title>
        <authorList>
            <consortium name="DOE Joint Genome Institute"/>
            <person name="Krizsan K."/>
            <person name="Almasi E."/>
            <person name="Merenyi Z."/>
            <person name="Sahu N."/>
            <person name="Viragh M."/>
            <person name="Koszo T."/>
            <person name="Mondo S."/>
            <person name="Kiss B."/>
            <person name="Balint B."/>
            <person name="Kues U."/>
            <person name="Barry K."/>
            <person name="Hegedus J.C."/>
            <person name="Henrissat B."/>
            <person name="Johnson J."/>
            <person name="Lipzen A."/>
            <person name="Ohm R."/>
            <person name="Nagy I."/>
            <person name="Pangilinan J."/>
            <person name="Yan J."/>
            <person name="Xiong Y."/>
            <person name="Grigoriev I.V."/>
            <person name="Hibbett D.S."/>
            <person name="Nagy L.G."/>
        </authorList>
    </citation>
    <scope>NUCLEOTIDE SEQUENCE [LARGE SCALE GENOMIC DNA]</scope>
    <source>
        <strain evidence="1 2">SZMC22713</strain>
    </source>
</reference>
<sequence>MTKSQQMSLFGTGFPTADDYSRIPDVKNVKGVFADNAAFVGEVREYFSKHKAEKDFVLFAYHKHFDVPADHFLLLETINLPNNDKGEIVRPVPIATQDEVHAVAWYVDGQQLKPYKFAKGRAVDLTAHTAVLEGFVKLVNDAGLANKFAIKLPNVSPHVSMAEVELPEYGATYLFPSKYIDGTDETVTGPVASQPLYECAEGETHTKTTKGTHRVFVKKHGGDLPFVDAAFNALESRGARLIAVV</sequence>